<organism evidence="2 3">
    <name type="scientific">Pterulicium gracile</name>
    <dbReference type="NCBI Taxonomy" id="1884261"/>
    <lineage>
        <taxon>Eukaryota</taxon>
        <taxon>Fungi</taxon>
        <taxon>Dikarya</taxon>
        <taxon>Basidiomycota</taxon>
        <taxon>Agaricomycotina</taxon>
        <taxon>Agaricomycetes</taxon>
        <taxon>Agaricomycetidae</taxon>
        <taxon>Agaricales</taxon>
        <taxon>Pleurotineae</taxon>
        <taxon>Pterulaceae</taxon>
        <taxon>Pterulicium</taxon>
    </lineage>
</organism>
<proteinExistence type="predicted"/>
<dbReference type="AlphaFoldDB" id="A0A5C3Q0Z8"/>
<evidence type="ECO:0000313" key="3">
    <source>
        <dbReference type="Proteomes" id="UP000305067"/>
    </source>
</evidence>
<dbReference type="EMBL" id="ML178883">
    <property type="protein sequence ID" value="TFK95481.1"/>
    <property type="molecule type" value="Genomic_DNA"/>
</dbReference>
<accession>A0A5C3Q0Z8</accession>
<dbReference type="STRING" id="1884261.A0A5C3Q0Z8"/>
<evidence type="ECO:0000313" key="2">
    <source>
        <dbReference type="EMBL" id="TFK95481.1"/>
    </source>
</evidence>
<gene>
    <name evidence="2" type="ORF">BDV98DRAFT_598527</name>
</gene>
<feature type="non-terminal residue" evidence="2">
    <location>
        <position position="355"/>
    </location>
</feature>
<dbReference type="InterPro" id="IPR021109">
    <property type="entry name" value="Peptidase_aspartic_dom_sf"/>
</dbReference>
<feature type="region of interest" description="Disordered" evidence="1">
    <location>
        <begin position="78"/>
        <end position="108"/>
    </location>
</feature>
<dbReference type="Gene3D" id="2.40.70.10">
    <property type="entry name" value="Acid Proteases"/>
    <property type="match status" value="1"/>
</dbReference>
<sequence length="355" mass="38288">MTLDEHMQVVNFLITNIGADDIILGLPWLCKANPTIRWKDGTLDLEGPPEKKKLNVVIKEKKDVERPKVLGWTPTGDLVLEEEPNGTINGESEPEAEEEESTRRRQKGRSCQSTCLSIGLRGTKRQGVLGSKLGTFTKELGDKLWVCAGYTFSQQIAERASKGKAPCTRSRFAASLEDPCYQQAARRIGSTSVSLNPTPVQSWPRTSVPDFFETLLASRPQTPVPTPSGPVEPPAPAVTIALQPTVVTPPPIAPVPQPQPVFTPAPTMSNLVLTGDPAVDNVLNGLITAMQKGATGGGLSGSLFARPDPFKGEGYADARCFLLQFEIWSKEKDNLKNNEQKKICSALGLCSGTAG</sequence>
<evidence type="ECO:0000256" key="1">
    <source>
        <dbReference type="SAM" id="MobiDB-lite"/>
    </source>
</evidence>
<keyword evidence="3" id="KW-1185">Reference proteome</keyword>
<dbReference type="OrthoDB" id="128646at2759"/>
<name>A0A5C3Q0Z8_9AGAR</name>
<reference evidence="2 3" key="1">
    <citation type="journal article" date="2019" name="Nat. Ecol. Evol.">
        <title>Megaphylogeny resolves global patterns of mushroom evolution.</title>
        <authorList>
            <person name="Varga T."/>
            <person name="Krizsan K."/>
            <person name="Foldi C."/>
            <person name="Dima B."/>
            <person name="Sanchez-Garcia M."/>
            <person name="Sanchez-Ramirez S."/>
            <person name="Szollosi G.J."/>
            <person name="Szarkandi J.G."/>
            <person name="Papp V."/>
            <person name="Albert L."/>
            <person name="Andreopoulos W."/>
            <person name="Angelini C."/>
            <person name="Antonin V."/>
            <person name="Barry K.W."/>
            <person name="Bougher N.L."/>
            <person name="Buchanan P."/>
            <person name="Buyck B."/>
            <person name="Bense V."/>
            <person name="Catcheside P."/>
            <person name="Chovatia M."/>
            <person name="Cooper J."/>
            <person name="Damon W."/>
            <person name="Desjardin D."/>
            <person name="Finy P."/>
            <person name="Geml J."/>
            <person name="Haridas S."/>
            <person name="Hughes K."/>
            <person name="Justo A."/>
            <person name="Karasinski D."/>
            <person name="Kautmanova I."/>
            <person name="Kiss B."/>
            <person name="Kocsube S."/>
            <person name="Kotiranta H."/>
            <person name="LaButti K.M."/>
            <person name="Lechner B.E."/>
            <person name="Liimatainen K."/>
            <person name="Lipzen A."/>
            <person name="Lukacs Z."/>
            <person name="Mihaltcheva S."/>
            <person name="Morgado L.N."/>
            <person name="Niskanen T."/>
            <person name="Noordeloos M.E."/>
            <person name="Ohm R.A."/>
            <person name="Ortiz-Santana B."/>
            <person name="Ovrebo C."/>
            <person name="Racz N."/>
            <person name="Riley R."/>
            <person name="Savchenko A."/>
            <person name="Shiryaev A."/>
            <person name="Soop K."/>
            <person name="Spirin V."/>
            <person name="Szebenyi C."/>
            <person name="Tomsovsky M."/>
            <person name="Tulloss R.E."/>
            <person name="Uehling J."/>
            <person name="Grigoriev I.V."/>
            <person name="Vagvolgyi C."/>
            <person name="Papp T."/>
            <person name="Martin F.M."/>
            <person name="Miettinen O."/>
            <person name="Hibbett D.S."/>
            <person name="Nagy L.G."/>
        </authorList>
    </citation>
    <scope>NUCLEOTIDE SEQUENCE [LARGE SCALE GENOMIC DNA]</scope>
    <source>
        <strain evidence="2 3">CBS 309.79</strain>
    </source>
</reference>
<dbReference type="Proteomes" id="UP000305067">
    <property type="component" value="Unassembled WGS sequence"/>
</dbReference>
<protein>
    <submittedName>
        <fullName evidence="2">Uncharacterized protein</fullName>
    </submittedName>
</protein>